<proteinExistence type="predicted"/>
<reference evidence="1" key="1">
    <citation type="submission" date="2014-09" db="EMBL/GenBank/DDBJ databases">
        <authorList>
            <person name="Magalhaes I.L.F."/>
            <person name="Oliveira U."/>
            <person name="Santos F.R."/>
            <person name="Vidigal T.H.D.A."/>
            <person name="Brescovit A.D."/>
            <person name="Santos A.J."/>
        </authorList>
    </citation>
    <scope>NUCLEOTIDE SEQUENCE</scope>
    <source>
        <tissue evidence="1">Shoot tissue taken approximately 20 cm above the soil surface</tissue>
    </source>
</reference>
<sequence length="39" mass="4543">MTNIMSYIIVRIQARCINLSMPCLFILLKSTSYNNDSQF</sequence>
<dbReference type="EMBL" id="GBRH01199187">
    <property type="protein sequence ID" value="JAD98708.1"/>
    <property type="molecule type" value="Transcribed_RNA"/>
</dbReference>
<evidence type="ECO:0000313" key="1">
    <source>
        <dbReference type="EMBL" id="JAD98708.1"/>
    </source>
</evidence>
<name>A0A0A9EI79_ARUDO</name>
<organism evidence="1">
    <name type="scientific">Arundo donax</name>
    <name type="common">Giant reed</name>
    <name type="synonym">Donax arundinaceus</name>
    <dbReference type="NCBI Taxonomy" id="35708"/>
    <lineage>
        <taxon>Eukaryota</taxon>
        <taxon>Viridiplantae</taxon>
        <taxon>Streptophyta</taxon>
        <taxon>Embryophyta</taxon>
        <taxon>Tracheophyta</taxon>
        <taxon>Spermatophyta</taxon>
        <taxon>Magnoliopsida</taxon>
        <taxon>Liliopsida</taxon>
        <taxon>Poales</taxon>
        <taxon>Poaceae</taxon>
        <taxon>PACMAD clade</taxon>
        <taxon>Arundinoideae</taxon>
        <taxon>Arundineae</taxon>
        <taxon>Arundo</taxon>
    </lineage>
</organism>
<reference evidence="1" key="2">
    <citation type="journal article" date="2015" name="Data Brief">
        <title>Shoot transcriptome of the giant reed, Arundo donax.</title>
        <authorList>
            <person name="Barrero R.A."/>
            <person name="Guerrero F.D."/>
            <person name="Moolhuijzen P."/>
            <person name="Goolsby J.A."/>
            <person name="Tidwell J."/>
            <person name="Bellgard S.E."/>
            <person name="Bellgard M.I."/>
        </authorList>
    </citation>
    <scope>NUCLEOTIDE SEQUENCE</scope>
    <source>
        <tissue evidence="1">Shoot tissue taken approximately 20 cm above the soil surface</tissue>
    </source>
</reference>
<accession>A0A0A9EI79</accession>
<dbReference type="AlphaFoldDB" id="A0A0A9EI79"/>
<protein>
    <submittedName>
        <fullName evidence="1">Uncharacterized protein</fullName>
    </submittedName>
</protein>